<evidence type="ECO:0008006" key="5">
    <source>
        <dbReference type="Google" id="ProtNLM"/>
    </source>
</evidence>
<accession>G9ZEZ1</accession>
<gene>
    <name evidence="3" type="ORF">HMPREF9080_01331</name>
</gene>
<feature type="region of interest" description="Disordered" evidence="1">
    <location>
        <begin position="1"/>
        <end position="20"/>
    </location>
</feature>
<evidence type="ECO:0000256" key="1">
    <source>
        <dbReference type="SAM" id="MobiDB-lite"/>
    </source>
</evidence>
<dbReference type="EMBL" id="AGCM01000073">
    <property type="protein sequence ID" value="EHM54311.1"/>
    <property type="molecule type" value="Genomic_DNA"/>
</dbReference>
<organism evidence="3 4">
    <name type="scientific">Cardiobacterium valvarum F0432</name>
    <dbReference type="NCBI Taxonomy" id="797473"/>
    <lineage>
        <taxon>Bacteria</taxon>
        <taxon>Pseudomonadati</taxon>
        <taxon>Pseudomonadota</taxon>
        <taxon>Gammaproteobacteria</taxon>
        <taxon>Cardiobacteriales</taxon>
        <taxon>Cardiobacteriaceae</taxon>
        <taxon>Cardiobacterium</taxon>
    </lineage>
</organism>
<keyword evidence="2" id="KW-0472">Membrane</keyword>
<feature type="transmembrane region" description="Helical" evidence="2">
    <location>
        <begin position="28"/>
        <end position="52"/>
    </location>
</feature>
<protein>
    <recommendedName>
        <fullName evidence="5">EamA domain-containing protein</fullName>
    </recommendedName>
</protein>
<evidence type="ECO:0000313" key="4">
    <source>
        <dbReference type="Proteomes" id="UP000004750"/>
    </source>
</evidence>
<keyword evidence="2" id="KW-1133">Transmembrane helix</keyword>
<reference evidence="3 4" key="1">
    <citation type="submission" date="2011-08" db="EMBL/GenBank/DDBJ databases">
        <authorList>
            <person name="Weinstock G."/>
            <person name="Sodergren E."/>
            <person name="Clifton S."/>
            <person name="Fulton L."/>
            <person name="Fulton B."/>
            <person name="Courtney L."/>
            <person name="Fronick C."/>
            <person name="Harrison M."/>
            <person name="Strong C."/>
            <person name="Farmer C."/>
            <person name="Delahaunty K."/>
            <person name="Markovic C."/>
            <person name="Hall O."/>
            <person name="Minx P."/>
            <person name="Tomlinson C."/>
            <person name="Mitreva M."/>
            <person name="Hou S."/>
            <person name="Chen J."/>
            <person name="Wollam A."/>
            <person name="Pepin K.H."/>
            <person name="Johnson M."/>
            <person name="Bhonagiri V."/>
            <person name="Zhang X."/>
            <person name="Suruliraj S."/>
            <person name="Warren W."/>
            <person name="Chinwalla A."/>
            <person name="Mardis E.R."/>
            <person name="Wilson R.K."/>
        </authorList>
    </citation>
    <scope>NUCLEOTIDE SEQUENCE [LARGE SCALE GENOMIC DNA]</scope>
    <source>
        <strain evidence="3 4">F0432</strain>
    </source>
</reference>
<keyword evidence="2" id="KW-0812">Transmembrane</keyword>
<comment type="caution">
    <text evidence="3">The sequence shown here is derived from an EMBL/GenBank/DDBJ whole genome shotgun (WGS) entry which is preliminary data.</text>
</comment>
<dbReference type="AlphaFoldDB" id="G9ZEZ1"/>
<proteinExistence type="predicted"/>
<evidence type="ECO:0000313" key="3">
    <source>
        <dbReference type="EMBL" id="EHM54311.1"/>
    </source>
</evidence>
<dbReference type="STRING" id="797473.HMPREF9080_01331"/>
<name>G9ZEZ1_9GAMM</name>
<dbReference type="HOGENOM" id="CLU_2895721_0_0_6"/>
<dbReference type="Proteomes" id="UP000004750">
    <property type="component" value="Unassembled WGS sequence"/>
</dbReference>
<evidence type="ECO:0000256" key="2">
    <source>
        <dbReference type="SAM" id="Phobius"/>
    </source>
</evidence>
<sequence length="62" mass="7063">MVFHPEPAKNGSAHRPSRHERHLTMTRFSIILTTALAPLLWGSTYLVTAEFLPPQRAMGKHR</sequence>